<evidence type="ECO:0000313" key="7">
    <source>
        <dbReference type="Proteomes" id="UP000326671"/>
    </source>
</evidence>
<evidence type="ECO:0000259" key="4">
    <source>
        <dbReference type="PROSITE" id="PS51077"/>
    </source>
</evidence>
<dbReference type="OrthoDB" id="9791752at2"/>
<dbReference type="Pfam" id="PF09339">
    <property type="entry name" value="HTH_IclR"/>
    <property type="match status" value="1"/>
</dbReference>
<comment type="caution">
    <text evidence="6">The sequence shown here is derived from an EMBL/GenBank/DDBJ whole genome shotgun (WGS) entry which is preliminary data.</text>
</comment>
<proteinExistence type="predicted"/>
<evidence type="ECO:0000259" key="5">
    <source>
        <dbReference type="PROSITE" id="PS51078"/>
    </source>
</evidence>
<dbReference type="InterPro" id="IPR036388">
    <property type="entry name" value="WH-like_DNA-bd_sf"/>
</dbReference>
<dbReference type="GO" id="GO:0045892">
    <property type="term" value="P:negative regulation of DNA-templated transcription"/>
    <property type="evidence" value="ECO:0007669"/>
    <property type="project" value="TreeGrafter"/>
</dbReference>
<name>A0A5J5I1N8_9BACI</name>
<dbReference type="Gene3D" id="1.10.10.10">
    <property type="entry name" value="Winged helix-like DNA-binding domain superfamily/Winged helix DNA-binding domain"/>
    <property type="match status" value="1"/>
</dbReference>
<evidence type="ECO:0000256" key="3">
    <source>
        <dbReference type="ARBA" id="ARBA00023163"/>
    </source>
</evidence>
<dbReference type="InterPro" id="IPR005471">
    <property type="entry name" value="Tscrpt_reg_IclR_N"/>
</dbReference>
<dbReference type="Gene3D" id="3.30.450.40">
    <property type="match status" value="1"/>
</dbReference>
<dbReference type="PANTHER" id="PTHR30136:SF35">
    <property type="entry name" value="HTH-TYPE TRANSCRIPTIONAL REGULATOR RV1719"/>
    <property type="match status" value="1"/>
</dbReference>
<keyword evidence="1" id="KW-0805">Transcription regulation</keyword>
<accession>A0A5J5I1N8</accession>
<evidence type="ECO:0000256" key="2">
    <source>
        <dbReference type="ARBA" id="ARBA00023125"/>
    </source>
</evidence>
<protein>
    <submittedName>
        <fullName evidence="6">IclR family transcriptional regulator</fullName>
    </submittedName>
</protein>
<dbReference type="SMART" id="SM00346">
    <property type="entry name" value="HTH_ICLR"/>
    <property type="match status" value="1"/>
</dbReference>
<evidence type="ECO:0000313" key="6">
    <source>
        <dbReference type="EMBL" id="KAA9028460.1"/>
    </source>
</evidence>
<dbReference type="PANTHER" id="PTHR30136">
    <property type="entry name" value="HELIX-TURN-HELIX TRANSCRIPTIONAL REGULATOR, ICLR FAMILY"/>
    <property type="match status" value="1"/>
</dbReference>
<dbReference type="InterPro" id="IPR014757">
    <property type="entry name" value="Tscrpt_reg_IclR_C"/>
</dbReference>
<organism evidence="6 7">
    <name type="scientific">Niallia endozanthoxylica</name>
    <dbReference type="NCBI Taxonomy" id="2036016"/>
    <lineage>
        <taxon>Bacteria</taxon>
        <taxon>Bacillati</taxon>
        <taxon>Bacillota</taxon>
        <taxon>Bacilli</taxon>
        <taxon>Bacillales</taxon>
        <taxon>Bacillaceae</taxon>
        <taxon>Niallia</taxon>
    </lineage>
</organism>
<reference evidence="6 7" key="1">
    <citation type="submission" date="2019-09" db="EMBL/GenBank/DDBJ databases">
        <title>Whole genome sequences of isolates from the Mars Exploration Rovers.</title>
        <authorList>
            <person name="Seuylemezian A."/>
            <person name="Vaishampayan P."/>
        </authorList>
    </citation>
    <scope>NUCLEOTIDE SEQUENCE [LARGE SCALE GENOMIC DNA]</scope>
    <source>
        <strain evidence="6 7">MER_TA_151</strain>
    </source>
</reference>
<keyword evidence="7" id="KW-1185">Reference proteome</keyword>
<dbReference type="Proteomes" id="UP000326671">
    <property type="component" value="Unassembled WGS sequence"/>
</dbReference>
<feature type="domain" description="IclR-ED" evidence="5">
    <location>
        <begin position="72"/>
        <end position="258"/>
    </location>
</feature>
<dbReference type="InterPro" id="IPR036390">
    <property type="entry name" value="WH_DNA-bd_sf"/>
</dbReference>
<dbReference type="SUPFAM" id="SSF55781">
    <property type="entry name" value="GAF domain-like"/>
    <property type="match status" value="1"/>
</dbReference>
<evidence type="ECO:0000256" key="1">
    <source>
        <dbReference type="ARBA" id="ARBA00023015"/>
    </source>
</evidence>
<dbReference type="EMBL" id="VYKL01000010">
    <property type="protein sequence ID" value="KAA9028460.1"/>
    <property type="molecule type" value="Genomic_DNA"/>
</dbReference>
<dbReference type="PROSITE" id="PS51078">
    <property type="entry name" value="ICLR_ED"/>
    <property type="match status" value="1"/>
</dbReference>
<dbReference type="Pfam" id="PF01614">
    <property type="entry name" value="IclR_C"/>
    <property type="match status" value="1"/>
</dbReference>
<dbReference type="SUPFAM" id="SSF46785">
    <property type="entry name" value="Winged helix' DNA-binding domain"/>
    <property type="match status" value="1"/>
</dbReference>
<keyword evidence="2" id="KW-0238">DNA-binding</keyword>
<dbReference type="InterPro" id="IPR050707">
    <property type="entry name" value="HTH_MetabolicPath_Reg"/>
</dbReference>
<dbReference type="RefSeq" id="WP_150438712.1">
    <property type="nucleotide sequence ID" value="NZ_VYKL01000010.1"/>
</dbReference>
<feature type="domain" description="HTH iclR-type" evidence="4">
    <location>
        <begin position="11"/>
        <end position="71"/>
    </location>
</feature>
<gene>
    <name evidence="6" type="ORF">F4V44_04080</name>
</gene>
<dbReference type="GO" id="GO:0003677">
    <property type="term" value="F:DNA binding"/>
    <property type="evidence" value="ECO:0007669"/>
    <property type="project" value="UniProtKB-KW"/>
</dbReference>
<dbReference type="InterPro" id="IPR029016">
    <property type="entry name" value="GAF-like_dom_sf"/>
</dbReference>
<keyword evidence="3" id="KW-0804">Transcription</keyword>
<dbReference type="AlphaFoldDB" id="A0A5J5I1N8"/>
<sequence length="261" mass="28956">MLKENDSKYILQTVKNAGRILNLFTIERSTWRLSEISNELDLDISHVRRLLTTMVQENILKKVGKTYSLGFSVLHLAGIVNSQLNIHLEARSILMPLVEQLGVAIHIGILEGTGVIYLDKLETSHPIKMVSQVGKSHPVYSTGCGKTMLAFQTEDDLEEILQKVEQQGMIKSASRTVTDLDELKRQLGEIRKAGYAITCDEFQEGFASIAAPIYNYNGEAIAAVSITGSSKNICGNRIDIYISSIVKAAKEISKKIGFSYY</sequence>
<dbReference type="PROSITE" id="PS51077">
    <property type="entry name" value="HTH_ICLR"/>
    <property type="match status" value="1"/>
</dbReference>
<dbReference type="GO" id="GO:0003700">
    <property type="term" value="F:DNA-binding transcription factor activity"/>
    <property type="evidence" value="ECO:0007669"/>
    <property type="project" value="TreeGrafter"/>
</dbReference>